<proteinExistence type="predicted"/>
<accession>X1ABN9</accession>
<evidence type="ECO:0000313" key="1">
    <source>
        <dbReference type="EMBL" id="GAG57511.1"/>
    </source>
</evidence>
<comment type="caution">
    <text evidence="1">The sequence shown here is derived from an EMBL/GenBank/DDBJ whole genome shotgun (WGS) entry which is preliminary data.</text>
</comment>
<organism evidence="1">
    <name type="scientific">marine sediment metagenome</name>
    <dbReference type="NCBI Taxonomy" id="412755"/>
    <lineage>
        <taxon>unclassified sequences</taxon>
        <taxon>metagenomes</taxon>
        <taxon>ecological metagenomes</taxon>
    </lineage>
</organism>
<protein>
    <submittedName>
        <fullName evidence="1">Uncharacterized protein</fullName>
    </submittedName>
</protein>
<name>X1ABN9_9ZZZZ</name>
<feature type="non-terminal residue" evidence="1">
    <location>
        <position position="1"/>
    </location>
</feature>
<gene>
    <name evidence="1" type="ORF">S01H4_13834</name>
</gene>
<sequence length="181" mass="19872">VINLFLLSTVIGAPVSVVLQIVITLVAIGTNFVYGDVVDWLVDNKESLVCSLYSADTAQNGYGAIQAVIADEWTAGPGIQVVQALFNREVVSAIYDGTLRDDALWIGDYTEDYCVPCGSYPTGYTWTWTWPPCPRDEFIDGGVCWTGMLCFNGNVDHANQKVNVNLATVNRIDFTVLYKSE</sequence>
<reference evidence="1" key="1">
    <citation type="journal article" date="2014" name="Front. Microbiol.">
        <title>High frequency of phylogenetically diverse reductive dehalogenase-homologous genes in deep subseafloor sedimentary metagenomes.</title>
        <authorList>
            <person name="Kawai M."/>
            <person name="Futagami T."/>
            <person name="Toyoda A."/>
            <person name="Takaki Y."/>
            <person name="Nishi S."/>
            <person name="Hori S."/>
            <person name="Arai W."/>
            <person name="Tsubouchi T."/>
            <person name="Morono Y."/>
            <person name="Uchiyama I."/>
            <person name="Ito T."/>
            <person name="Fujiyama A."/>
            <person name="Inagaki F."/>
            <person name="Takami H."/>
        </authorList>
    </citation>
    <scope>NUCLEOTIDE SEQUENCE</scope>
    <source>
        <strain evidence="1">Expedition CK06-06</strain>
    </source>
</reference>
<dbReference type="AlphaFoldDB" id="X1ABN9"/>
<dbReference type="EMBL" id="BART01006084">
    <property type="protein sequence ID" value="GAG57511.1"/>
    <property type="molecule type" value="Genomic_DNA"/>
</dbReference>